<feature type="transmembrane region" description="Helical" evidence="8">
    <location>
        <begin position="55"/>
        <end position="74"/>
    </location>
</feature>
<reference evidence="10" key="1">
    <citation type="submission" date="2022-04" db="EMBL/GenBank/DDBJ databases">
        <authorList>
            <person name="Forde T."/>
        </authorList>
    </citation>
    <scope>NUCLEOTIDE SEQUENCE</scope>
    <source>
        <strain evidence="10">A18Y016a</strain>
        <strain evidence="9">A18Y020d</strain>
    </source>
</reference>
<feature type="transmembrane region" description="Helical" evidence="8">
    <location>
        <begin position="231"/>
        <end position="258"/>
    </location>
</feature>
<evidence type="ECO:0000256" key="6">
    <source>
        <dbReference type="ARBA" id="ARBA00022989"/>
    </source>
</evidence>
<comment type="subcellular location">
    <subcellularLocation>
        <location evidence="1">Cell membrane</location>
        <topology evidence="1">Multi-pass membrane protein</topology>
    </subcellularLocation>
</comment>
<dbReference type="PANTHER" id="PTHR30472:SF27">
    <property type="entry name" value="PETROBACTIN IMPORT SYSTEM PERMEASE PROTEIN YCLN"/>
    <property type="match status" value="1"/>
</dbReference>
<protein>
    <submittedName>
        <fullName evidence="10">Iron chelate uptake ABC transporter family permease subunit</fullName>
    </submittedName>
</protein>
<feature type="transmembrane region" description="Helical" evidence="8">
    <location>
        <begin position="185"/>
        <end position="205"/>
    </location>
</feature>
<dbReference type="GO" id="GO:0022857">
    <property type="term" value="F:transmembrane transporter activity"/>
    <property type="evidence" value="ECO:0007669"/>
    <property type="project" value="InterPro"/>
</dbReference>
<dbReference type="PANTHER" id="PTHR30472">
    <property type="entry name" value="FERRIC ENTEROBACTIN TRANSPORT SYSTEM PERMEASE PROTEIN"/>
    <property type="match status" value="1"/>
</dbReference>
<evidence type="ECO:0000256" key="7">
    <source>
        <dbReference type="ARBA" id="ARBA00023136"/>
    </source>
</evidence>
<feature type="transmembrane region" description="Helical" evidence="8">
    <location>
        <begin position="94"/>
        <end position="112"/>
    </location>
</feature>
<dbReference type="InterPro" id="IPR037294">
    <property type="entry name" value="ABC_BtuC-like"/>
</dbReference>
<feature type="transmembrane region" description="Helical" evidence="8">
    <location>
        <begin position="12"/>
        <end position="34"/>
    </location>
</feature>
<evidence type="ECO:0000313" key="10">
    <source>
        <dbReference type="EMBL" id="CAH2763569.1"/>
    </source>
</evidence>
<feature type="transmembrane region" description="Helical" evidence="8">
    <location>
        <begin position="270"/>
        <end position="292"/>
    </location>
</feature>
<dbReference type="SUPFAM" id="SSF81345">
    <property type="entry name" value="ABC transporter involved in vitamin B12 uptake, BtuC"/>
    <property type="match status" value="1"/>
</dbReference>
<dbReference type="GO" id="GO:0033214">
    <property type="term" value="P:siderophore-iron import into cell"/>
    <property type="evidence" value="ECO:0007669"/>
    <property type="project" value="TreeGrafter"/>
</dbReference>
<feature type="transmembrane region" description="Helical" evidence="8">
    <location>
        <begin position="298"/>
        <end position="316"/>
    </location>
</feature>
<evidence type="ECO:0000256" key="2">
    <source>
        <dbReference type="ARBA" id="ARBA00007935"/>
    </source>
</evidence>
<feature type="transmembrane region" description="Helical" evidence="8">
    <location>
        <begin position="117"/>
        <end position="136"/>
    </location>
</feature>
<evidence type="ECO:0000256" key="4">
    <source>
        <dbReference type="ARBA" id="ARBA00022475"/>
    </source>
</evidence>
<evidence type="ECO:0000313" key="12">
    <source>
        <dbReference type="Proteomes" id="UP001154111"/>
    </source>
</evidence>
<keyword evidence="5 8" id="KW-0812">Transmembrane</keyword>
<dbReference type="Pfam" id="PF01032">
    <property type="entry name" value="FecCD"/>
    <property type="match status" value="1"/>
</dbReference>
<dbReference type="CDD" id="cd06550">
    <property type="entry name" value="TM_ABC_iron-siderophores_like"/>
    <property type="match status" value="1"/>
</dbReference>
<dbReference type="Proteomes" id="UP001154095">
    <property type="component" value="Chromosome"/>
</dbReference>
<comment type="similarity">
    <text evidence="2">Belongs to the binding-protein-dependent transport system permease family. FecCD subfamily.</text>
</comment>
<evidence type="ECO:0000256" key="1">
    <source>
        <dbReference type="ARBA" id="ARBA00004651"/>
    </source>
</evidence>
<dbReference type="Proteomes" id="UP001154111">
    <property type="component" value="Chromosome"/>
</dbReference>
<evidence type="ECO:0000256" key="5">
    <source>
        <dbReference type="ARBA" id="ARBA00022692"/>
    </source>
</evidence>
<dbReference type="Gene3D" id="1.10.3470.10">
    <property type="entry name" value="ABC transporter involved in vitamin B12 uptake, BtuC"/>
    <property type="match status" value="1"/>
</dbReference>
<dbReference type="RefSeq" id="WP_254006850.1">
    <property type="nucleotide sequence ID" value="NZ_OW659477.1"/>
</dbReference>
<evidence type="ECO:0000256" key="3">
    <source>
        <dbReference type="ARBA" id="ARBA00022448"/>
    </source>
</evidence>
<dbReference type="InterPro" id="IPR000522">
    <property type="entry name" value="ABC_transptr_permease_BtuC"/>
</dbReference>
<sequence>MFVRFTHKDRHTTWAVMILFVLSFGSLFVGVLPLSFNALITGSGDAWSILLTSRLPRLCAIILTGSSLAISGMIMQKVTRNRFVSPSTAVTMDAARMGILIALIVFPGASLLHKTLLAYGFAILGTALFLRLLRLIPLKNVVFIPLLGIMVGTMIESMTTFLALKFDLMQALGGMMTGSFTQIIAGRYELLFTSVPLLLCALFAARKFDILSLGDDFARNLGLKPKAVMNLALVLVSLLTASVVVTVGTLPFIGLIVPNMIALRYGSSNSFLLCGLYGSCLVLVCDLIARIVIFPYELPVGFILGIVGSLGFLGMIRHEL</sequence>
<proteinExistence type="inferred from homology"/>
<feature type="transmembrane region" description="Helical" evidence="8">
    <location>
        <begin position="142"/>
        <end position="164"/>
    </location>
</feature>
<keyword evidence="3" id="KW-0813">Transport</keyword>
<accession>A0AAU9VJ43</accession>
<evidence type="ECO:0000256" key="8">
    <source>
        <dbReference type="SAM" id="Phobius"/>
    </source>
</evidence>
<organism evidence="10 12">
    <name type="scientific">Erysipelothrix amsterdamensis</name>
    <dbReference type="NCBI Taxonomy" id="2929157"/>
    <lineage>
        <taxon>Bacteria</taxon>
        <taxon>Bacillati</taxon>
        <taxon>Bacillota</taxon>
        <taxon>Erysipelotrichia</taxon>
        <taxon>Erysipelotrichales</taxon>
        <taxon>Erysipelotrichaceae</taxon>
        <taxon>Erysipelothrix</taxon>
    </lineage>
</organism>
<dbReference type="EMBL" id="OW659496">
    <property type="protein sequence ID" value="CAH2763513.1"/>
    <property type="molecule type" value="Genomic_DNA"/>
</dbReference>
<evidence type="ECO:0000313" key="9">
    <source>
        <dbReference type="EMBL" id="CAH2763513.1"/>
    </source>
</evidence>
<gene>
    <name evidence="10" type="primary">fatD</name>
    <name evidence="10" type="ORF">ERYAMS2_01788</name>
    <name evidence="9" type="ORF">ERYAMS_01493</name>
</gene>
<keyword evidence="6 8" id="KW-1133">Transmembrane helix</keyword>
<evidence type="ECO:0000313" key="11">
    <source>
        <dbReference type="Proteomes" id="UP001154095"/>
    </source>
</evidence>
<keyword evidence="7 8" id="KW-0472">Membrane</keyword>
<dbReference type="EMBL" id="OW659477">
    <property type="protein sequence ID" value="CAH2763569.1"/>
    <property type="molecule type" value="Genomic_DNA"/>
</dbReference>
<dbReference type="GO" id="GO:0005886">
    <property type="term" value="C:plasma membrane"/>
    <property type="evidence" value="ECO:0007669"/>
    <property type="project" value="UniProtKB-SubCell"/>
</dbReference>
<name>A0AAU9VJ43_9FIRM</name>
<dbReference type="AlphaFoldDB" id="A0AAU9VJ43"/>
<keyword evidence="11" id="KW-1185">Reference proteome</keyword>
<keyword evidence="4" id="KW-1003">Cell membrane</keyword>